<evidence type="ECO:0000313" key="2">
    <source>
        <dbReference type="Proteomes" id="UP000805193"/>
    </source>
</evidence>
<dbReference type="EMBL" id="JABSTQ010010690">
    <property type="protein sequence ID" value="KAG0418909.1"/>
    <property type="molecule type" value="Genomic_DNA"/>
</dbReference>
<evidence type="ECO:0000313" key="1">
    <source>
        <dbReference type="EMBL" id="KAG0418909.1"/>
    </source>
</evidence>
<dbReference type="Proteomes" id="UP000805193">
    <property type="component" value="Unassembled WGS sequence"/>
</dbReference>
<reference evidence="1 2" key="1">
    <citation type="journal article" date="2020" name="Cell">
        <title>Large-Scale Comparative Analyses of Tick Genomes Elucidate Their Genetic Diversity and Vector Capacities.</title>
        <authorList>
            <consortium name="Tick Genome and Microbiome Consortium (TIGMIC)"/>
            <person name="Jia N."/>
            <person name="Wang J."/>
            <person name="Shi W."/>
            <person name="Du L."/>
            <person name="Sun Y."/>
            <person name="Zhan W."/>
            <person name="Jiang J.F."/>
            <person name="Wang Q."/>
            <person name="Zhang B."/>
            <person name="Ji P."/>
            <person name="Bell-Sakyi L."/>
            <person name="Cui X.M."/>
            <person name="Yuan T.T."/>
            <person name="Jiang B.G."/>
            <person name="Yang W.F."/>
            <person name="Lam T.T."/>
            <person name="Chang Q.C."/>
            <person name="Ding S.J."/>
            <person name="Wang X.J."/>
            <person name="Zhu J.G."/>
            <person name="Ruan X.D."/>
            <person name="Zhao L."/>
            <person name="Wei J.T."/>
            <person name="Ye R.Z."/>
            <person name="Que T.C."/>
            <person name="Du C.H."/>
            <person name="Zhou Y.H."/>
            <person name="Cheng J.X."/>
            <person name="Dai P.F."/>
            <person name="Guo W.B."/>
            <person name="Han X.H."/>
            <person name="Huang E.J."/>
            <person name="Li L.F."/>
            <person name="Wei W."/>
            <person name="Gao Y.C."/>
            <person name="Liu J.Z."/>
            <person name="Shao H.Z."/>
            <person name="Wang X."/>
            <person name="Wang C.C."/>
            <person name="Yang T.C."/>
            <person name="Huo Q.B."/>
            <person name="Li W."/>
            <person name="Chen H.Y."/>
            <person name="Chen S.E."/>
            <person name="Zhou L.G."/>
            <person name="Ni X.B."/>
            <person name="Tian J.H."/>
            <person name="Sheng Y."/>
            <person name="Liu T."/>
            <person name="Pan Y.S."/>
            <person name="Xia L.Y."/>
            <person name="Li J."/>
            <person name="Zhao F."/>
            <person name="Cao W.C."/>
        </authorList>
    </citation>
    <scope>NUCLEOTIDE SEQUENCE [LARGE SCALE GENOMIC DNA]</scope>
    <source>
        <strain evidence="1">Iper-2018</strain>
    </source>
</reference>
<organism evidence="1 2">
    <name type="scientific">Ixodes persulcatus</name>
    <name type="common">Taiga tick</name>
    <dbReference type="NCBI Taxonomy" id="34615"/>
    <lineage>
        <taxon>Eukaryota</taxon>
        <taxon>Metazoa</taxon>
        <taxon>Ecdysozoa</taxon>
        <taxon>Arthropoda</taxon>
        <taxon>Chelicerata</taxon>
        <taxon>Arachnida</taxon>
        <taxon>Acari</taxon>
        <taxon>Parasitiformes</taxon>
        <taxon>Ixodida</taxon>
        <taxon>Ixodoidea</taxon>
        <taxon>Ixodidae</taxon>
        <taxon>Ixodinae</taxon>
        <taxon>Ixodes</taxon>
    </lineage>
</organism>
<protein>
    <submittedName>
        <fullName evidence="1">Uncharacterized protein</fullName>
    </submittedName>
</protein>
<name>A0AC60PG33_IXOPE</name>
<gene>
    <name evidence="1" type="ORF">HPB47_004512</name>
</gene>
<comment type="caution">
    <text evidence="1">The sequence shown here is derived from an EMBL/GenBank/DDBJ whole genome shotgun (WGS) entry which is preliminary data.</text>
</comment>
<accession>A0AC60PG33</accession>
<keyword evidence="2" id="KW-1185">Reference proteome</keyword>
<proteinExistence type="predicted"/>
<sequence length="362" mass="40161">MDGNATLASEFGLPFSDLTPTEREMLLRTRNSGMLLYEDAPELPPTESNSSPPSSPTPPQRRYGNTECHSVRTDADSWTDSGPRGMPNKSWPIQGQKKMAEEKAPARVRFSIDDDIYVLREVYATNPFQDSRRWTSIAERVSEAIGRNFSTRAIRDRVDLLLAQFAYDDRTNLRKSGTEERYDEKCQLLQDVSDLAKEFGYKIKRAATKKATCSRPLARAGAAAEKCNASAARNAAGPCARLAKTAFRCPRRHAAHKATSRTPAVSGTLCPAGASQAKASTAAKQDPVLRYHQQTFSSRAVAENLLLNKEGEVLLEGRLRRATWHFSRGGSSMRAAGEKKKMKLSSGGFALRKCVWSWKRKN</sequence>